<keyword evidence="1" id="KW-0614">Plasmid</keyword>
<dbReference type="InterPro" id="IPR032710">
    <property type="entry name" value="NTF2-like_dom_sf"/>
</dbReference>
<evidence type="ECO:0000313" key="1">
    <source>
        <dbReference type="EMBL" id="ASP23700.1"/>
    </source>
</evidence>
<dbReference type="RefSeq" id="WP_094037759.1">
    <property type="nucleotide sequence ID" value="NZ_CP022543.1"/>
</dbReference>
<dbReference type="OrthoDB" id="8635217at2"/>
<evidence type="ECO:0000313" key="2">
    <source>
        <dbReference type="Proteomes" id="UP000203589"/>
    </source>
</evidence>
<name>A0A222EC70_9RHOB</name>
<protein>
    <submittedName>
        <fullName evidence="1">Tautomerase</fullName>
    </submittedName>
</protein>
<reference evidence="1 2" key="1">
    <citation type="submission" date="2017-07" db="EMBL/GenBank/DDBJ databases">
        <title>Genome Sequence of Antarctobacter heliothermus Strain SMS3 Isolated from a culture of the Diatom Skeletonema marinoi.</title>
        <authorList>
            <person name="Topel M."/>
            <person name="Pinder M.I.M."/>
            <person name="Johansson O.N."/>
            <person name="Kourtchenko O."/>
            <person name="Godhe A."/>
            <person name="Clarke A.K."/>
        </authorList>
    </citation>
    <scope>NUCLEOTIDE SEQUENCE [LARGE SCALE GENOMIC DNA]</scope>
    <source>
        <strain evidence="1 2">SMS3</strain>
        <plasmid evidence="2">Plasmid psms3-3</plasmid>
    </source>
</reference>
<sequence>MNSDLTWASDLAVAYLQAMEARDIKAARALVADGAMEIVFPGGRRFSGIDEIIRNSSGRYRVVRKHIENRDAWRSDGCVRVMITGTLYGEWPDGTAFEDIRFVDWFEIEEAPPARILRQHVWNDSGERLVAMQGDAKG</sequence>
<dbReference type="AlphaFoldDB" id="A0A222EC70"/>
<dbReference type="Proteomes" id="UP000203589">
    <property type="component" value="Plasmid pSMS3-3"/>
</dbReference>
<accession>A0A222EC70</accession>
<gene>
    <name evidence="1" type="ORF">ANTHELSMS3_04599</name>
</gene>
<geneLocation type="plasmid" evidence="2">
    <name>psms3-3</name>
</geneLocation>
<dbReference type="Gene3D" id="3.10.450.50">
    <property type="match status" value="1"/>
</dbReference>
<proteinExistence type="predicted"/>
<organism evidence="1 2">
    <name type="scientific">Antarctobacter heliothermus</name>
    <dbReference type="NCBI Taxonomy" id="74033"/>
    <lineage>
        <taxon>Bacteria</taxon>
        <taxon>Pseudomonadati</taxon>
        <taxon>Pseudomonadota</taxon>
        <taxon>Alphaproteobacteria</taxon>
        <taxon>Rhodobacterales</taxon>
        <taxon>Roseobacteraceae</taxon>
        <taxon>Antarctobacter</taxon>
    </lineage>
</organism>
<dbReference type="EMBL" id="CP022543">
    <property type="protein sequence ID" value="ASP23700.1"/>
    <property type="molecule type" value="Genomic_DNA"/>
</dbReference>
<keyword evidence="2" id="KW-1185">Reference proteome</keyword>
<dbReference type="SUPFAM" id="SSF54427">
    <property type="entry name" value="NTF2-like"/>
    <property type="match status" value="1"/>
</dbReference>
<dbReference type="KEGG" id="aht:ANTHELSMS3_04599"/>